<gene>
    <name evidence="1" type="ORF">RUMGNA_01945</name>
</gene>
<protein>
    <submittedName>
        <fullName evidence="1">Uncharacterized protein</fullName>
    </submittedName>
</protein>
<sequence>MDFTTEHVESFQPGETYEVTECVLPSSYYYVLEHALGISKNFKNAERLKTTTGTVVDTRKTSRFDFVILEFDE</sequence>
<dbReference type="Proteomes" id="UP000004410">
    <property type="component" value="Unassembled WGS sequence"/>
</dbReference>
<proteinExistence type="predicted"/>
<dbReference type="EMBL" id="AAYG02000015">
    <property type="protein sequence ID" value="EDN77636.1"/>
    <property type="molecule type" value="Genomic_DNA"/>
</dbReference>
<organism evidence="1 2">
    <name type="scientific">Mediterraneibacter gnavus (strain ATCC 29149 / DSM 114966 / JCM 6515 / VPI C7-9)</name>
    <name type="common">Ruminococcus gnavus</name>
    <dbReference type="NCBI Taxonomy" id="411470"/>
    <lineage>
        <taxon>Bacteria</taxon>
        <taxon>Bacillati</taxon>
        <taxon>Bacillota</taxon>
        <taxon>Clostridia</taxon>
        <taxon>Lachnospirales</taxon>
        <taxon>Lachnospiraceae</taxon>
        <taxon>Mediterraneibacter</taxon>
    </lineage>
</organism>
<evidence type="ECO:0000313" key="2">
    <source>
        <dbReference type="Proteomes" id="UP000004410"/>
    </source>
</evidence>
<evidence type="ECO:0000313" key="1">
    <source>
        <dbReference type="EMBL" id="EDN77636.1"/>
    </source>
</evidence>
<dbReference type="PaxDb" id="411470-RUMGNA_01945"/>
<comment type="caution">
    <text evidence="1">The sequence shown here is derived from an EMBL/GenBank/DDBJ whole genome shotgun (WGS) entry which is preliminary data.</text>
</comment>
<dbReference type="AlphaFoldDB" id="A7B317"/>
<reference evidence="1 2" key="1">
    <citation type="submission" date="2007-04" db="EMBL/GenBank/DDBJ databases">
        <authorList>
            <person name="Fulton L."/>
            <person name="Clifton S."/>
            <person name="Fulton B."/>
            <person name="Xu J."/>
            <person name="Minx P."/>
            <person name="Pepin K.H."/>
            <person name="Johnson M."/>
            <person name="Thiruvilangam P."/>
            <person name="Bhonagiri V."/>
            <person name="Nash W.E."/>
            <person name="Mardis E.R."/>
            <person name="Wilson R.K."/>
        </authorList>
    </citation>
    <scope>NUCLEOTIDE SEQUENCE [LARGE SCALE GENOMIC DNA]</scope>
    <source>
        <strain evidence="1 2">ATCC 29149</strain>
    </source>
</reference>
<accession>A7B317</accession>
<reference evidence="1 2" key="2">
    <citation type="submission" date="2007-06" db="EMBL/GenBank/DDBJ databases">
        <title>Draft genome sequence of Ruminococcus gnavus (ATCC 29149).</title>
        <authorList>
            <person name="Sudarsanam P."/>
            <person name="Ley R."/>
            <person name="Guruge J."/>
            <person name="Turnbaugh P.J."/>
            <person name="Mahowald M."/>
            <person name="Liep D."/>
            <person name="Gordon J."/>
        </authorList>
    </citation>
    <scope>NUCLEOTIDE SEQUENCE [LARGE SCALE GENOMIC DNA]</scope>
    <source>
        <strain evidence="1 2">ATCC 29149</strain>
    </source>
</reference>
<name>A7B317_MEDG7</name>